<sequence>MNECAISPRGSAQADQRLERGGPRSHSTPAALFTFQSTPPPLRNYHSITETT</sequence>
<evidence type="ECO:0000313" key="2">
    <source>
        <dbReference type="EMBL" id="KIM62975.1"/>
    </source>
</evidence>
<dbReference type="InParanoid" id="A0A0C3DQP4"/>
<reference evidence="2 3" key="1">
    <citation type="submission" date="2014-04" db="EMBL/GenBank/DDBJ databases">
        <authorList>
            <consortium name="DOE Joint Genome Institute"/>
            <person name="Kuo A."/>
            <person name="Kohler A."/>
            <person name="Nagy L.G."/>
            <person name="Floudas D."/>
            <person name="Copeland A."/>
            <person name="Barry K.W."/>
            <person name="Cichocki N."/>
            <person name="Veneault-Fourrey C."/>
            <person name="LaButti K."/>
            <person name="Lindquist E.A."/>
            <person name="Lipzen A."/>
            <person name="Lundell T."/>
            <person name="Morin E."/>
            <person name="Murat C."/>
            <person name="Sun H."/>
            <person name="Tunlid A."/>
            <person name="Henrissat B."/>
            <person name="Grigoriev I.V."/>
            <person name="Hibbett D.S."/>
            <person name="Martin F."/>
            <person name="Nordberg H.P."/>
            <person name="Cantor M.N."/>
            <person name="Hua S.X."/>
        </authorList>
    </citation>
    <scope>NUCLEOTIDE SEQUENCE [LARGE SCALE GENOMIC DNA]</scope>
    <source>
        <strain evidence="2 3">Foug A</strain>
    </source>
</reference>
<dbReference type="AlphaFoldDB" id="A0A0C3DQP4"/>
<feature type="region of interest" description="Disordered" evidence="1">
    <location>
        <begin position="1"/>
        <end position="52"/>
    </location>
</feature>
<proteinExistence type="predicted"/>
<evidence type="ECO:0000313" key="3">
    <source>
        <dbReference type="Proteomes" id="UP000053989"/>
    </source>
</evidence>
<protein>
    <submittedName>
        <fullName evidence="2">Uncharacterized protein</fullName>
    </submittedName>
</protein>
<dbReference type="HOGENOM" id="CLU_3088622_0_0_1"/>
<evidence type="ECO:0000256" key="1">
    <source>
        <dbReference type="SAM" id="MobiDB-lite"/>
    </source>
</evidence>
<reference evidence="3" key="2">
    <citation type="submission" date="2015-01" db="EMBL/GenBank/DDBJ databases">
        <title>Evolutionary Origins and Diversification of the Mycorrhizal Mutualists.</title>
        <authorList>
            <consortium name="DOE Joint Genome Institute"/>
            <consortium name="Mycorrhizal Genomics Consortium"/>
            <person name="Kohler A."/>
            <person name="Kuo A."/>
            <person name="Nagy L.G."/>
            <person name="Floudas D."/>
            <person name="Copeland A."/>
            <person name="Barry K.W."/>
            <person name="Cichocki N."/>
            <person name="Veneault-Fourrey C."/>
            <person name="LaButti K."/>
            <person name="Lindquist E.A."/>
            <person name="Lipzen A."/>
            <person name="Lundell T."/>
            <person name="Morin E."/>
            <person name="Murat C."/>
            <person name="Riley R."/>
            <person name="Ohm R."/>
            <person name="Sun H."/>
            <person name="Tunlid A."/>
            <person name="Henrissat B."/>
            <person name="Grigoriev I.V."/>
            <person name="Hibbett D.S."/>
            <person name="Martin F."/>
        </authorList>
    </citation>
    <scope>NUCLEOTIDE SEQUENCE [LARGE SCALE GENOMIC DNA]</scope>
    <source>
        <strain evidence="3">Foug A</strain>
    </source>
</reference>
<gene>
    <name evidence="2" type="ORF">SCLCIDRAFT_1214508</name>
</gene>
<dbReference type="EMBL" id="KN822038">
    <property type="protein sequence ID" value="KIM62975.1"/>
    <property type="molecule type" value="Genomic_DNA"/>
</dbReference>
<organism evidence="2 3">
    <name type="scientific">Scleroderma citrinum Foug A</name>
    <dbReference type="NCBI Taxonomy" id="1036808"/>
    <lineage>
        <taxon>Eukaryota</taxon>
        <taxon>Fungi</taxon>
        <taxon>Dikarya</taxon>
        <taxon>Basidiomycota</taxon>
        <taxon>Agaricomycotina</taxon>
        <taxon>Agaricomycetes</taxon>
        <taxon>Agaricomycetidae</taxon>
        <taxon>Boletales</taxon>
        <taxon>Sclerodermatineae</taxon>
        <taxon>Sclerodermataceae</taxon>
        <taxon>Scleroderma</taxon>
    </lineage>
</organism>
<accession>A0A0C3DQP4</accession>
<name>A0A0C3DQP4_9AGAM</name>
<dbReference type="Proteomes" id="UP000053989">
    <property type="component" value="Unassembled WGS sequence"/>
</dbReference>
<keyword evidence="3" id="KW-1185">Reference proteome</keyword>